<dbReference type="Pfam" id="PF13499">
    <property type="entry name" value="EF-hand_7"/>
    <property type="match status" value="1"/>
</dbReference>
<dbReference type="GO" id="GO:0005509">
    <property type="term" value="F:calcium ion binding"/>
    <property type="evidence" value="ECO:0007669"/>
    <property type="project" value="InterPro"/>
</dbReference>
<feature type="signal peptide" evidence="2">
    <location>
        <begin position="1"/>
        <end position="26"/>
    </location>
</feature>
<proteinExistence type="predicted"/>
<feature type="chain" id="PRO_5005192032" description="EF-hand domain-containing protein" evidence="2">
    <location>
        <begin position="27"/>
        <end position="112"/>
    </location>
</feature>
<dbReference type="InterPro" id="IPR002048">
    <property type="entry name" value="EF_hand_dom"/>
</dbReference>
<organism evidence="4">
    <name type="scientific">Chromera velia CCMP2878</name>
    <dbReference type="NCBI Taxonomy" id="1169474"/>
    <lineage>
        <taxon>Eukaryota</taxon>
        <taxon>Sar</taxon>
        <taxon>Alveolata</taxon>
        <taxon>Colpodellida</taxon>
        <taxon>Chromeraceae</taxon>
        <taxon>Chromera</taxon>
    </lineage>
</organism>
<protein>
    <recommendedName>
        <fullName evidence="3">EF-hand domain-containing protein</fullName>
    </recommendedName>
</protein>
<dbReference type="VEuPathDB" id="CryptoDB:Cvel_9698"/>
<dbReference type="InterPro" id="IPR018247">
    <property type="entry name" value="EF_Hand_1_Ca_BS"/>
</dbReference>
<reference evidence="4" key="1">
    <citation type="submission" date="2014-11" db="EMBL/GenBank/DDBJ databases">
        <authorList>
            <person name="Otto D Thomas"/>
            <person name="Naeem Raeece"/>
        </authorList>
    </citation>
    <scope>NUCLEOTIDE SEQUENCE</scope>
</reference>
<accession>A0A0G4HZG9</accession>
<dbReference type="SUPFAM" id="SSF47473">
    <property type="entry name" value="EF-hand"/>
    <property type="match status" value="1"/>
</dbReference>
<evidence type="ECO:0000256" key="1">
    <source>
        <dbReference type="ARBA" id="ARBA00022837"/>
    </source>
</evidence>
<dbReference type="Gene3D" id="1.10.238.10">
    <property type="entry name" value="EF-hand"/>
    <property type="match status" value="1"/>
</dbReference>
<dbReference type="PROSITE" id="PS00018">
    <property type="entry name" value="EF_HAND_1"/>
    <property type="match status" value="1"/>
</dbReference>
<dbReference type="AlphaFoldDB" id="A0A0G4HZG9"/>
<keyword evidence="2" id="KW-0732">Signal</keyword>
<name>A0A0G4HZG9_9ALVE</name>
<gene>
    <name evidence="4" type="ORF">Cvel_9698</name>
</gene>
<sequence length="112" mass="12778">MKGVVLRWSAFLAFLFAFVSLHSSCALEFEDDDAALGVGRDMTPEQIEEFKTDFINFDYNKDGFVDAQEVRQGFQHELSDEDLYEFFLDADVDLSGTVSMEEYLDHAIKTSV</sequence>
<dbReference type="PhylomeDB" id="A0A0G4HZG9"/>
<evidence type="ECO:0000259" key="3">
    <source>
        <dbReference type="PROSITE" id="PS50222"/>
    </source>
</evidence>
<feature type="domain" description="EF-hand" evidence="3">
    <location>
        <begin position="45"/>
        <end position="80"/>
    </location>
</feature>
<dbReference type="SMART" id="SM00054">
    <property type="entry name" value="EFh"/>
    <property type="match status" value="2"/>
</dbReference>
<keyword evidence="1" id="KW-0106">Calcium</keyword>
<dbReference type="EMBL" id="CDMZ01004493">
    <property type="protein sequence ID" value="CEM49920.1"/>
    <property type="molecule type" value="Genomic_DNA"/>
</dbReference>
<evidence type="ECO:0000256" key="2">
    <source>
        <dbReference type="SAM" id="SignalP"/>
    </source>
</evidence>
<dbReference type="InterPro" id="IPR011992">
    <property type="entry name" value="EF-hand-dom_pair"/>
</dbReference>
<evidence type="ECO:0000313" key="4">
    <source>
        <dbReference type="EMBL" id="CEM49920.1"/>
    </source>
</evidence>
<dbReference type="PROSITE" id="PS50222">
    <property type="entry name" value="EF_HAND_2"/>
    <property type="match status" value="1"/>
</dbReference>